<protein>
    <recommendedName>
        <fullName evidence="4">Secreted protein</fullName>
    </recommendedName>
</protein>
<dbReference type="Proteomes" id="UP000283269">
    <property type="component" value="Unassembled WGS sequence"/>
</dbReference>
<evidence type="ECO:0000313" key="2">
    <source>
        <dbReference type="EMBL" id="PPQ78667.1"/>
    </source>
</evidence>
<reference evidence="2 3" key="1">
    <citation type="journal article" date="2018" name="Evol. Lett.">
        <title>Horizontal gene cluster transfer increased hallucinogenic mushroom diversity.</title>
        <authorList>
            <person name="Reynolds H.T."/>
            <person name="Vijayakumar V."/>
            <person name="Gluck-Thaler E."/>
            <person name="Korotkin H.B."/>
            <person name="Matheny P.B."/>
            <person name="Slot J.C."/>
        </authorList>
    </citation>
    <scope>NUCLEOTIDE SEQUENCE [LARGE SCALE GENOMIC DNA]</scope>
    <source>
        <strain evidence="2 3">2631</strain>
    </source>
</reference>
<dbReference type="InParanoid" id="A0A409WJI6"/>
<dbReference type="AlphaFoldDB" id="A0A409WJI6"/>
<organism evidence="2 3">
    <name type="scientific">Psilocybe cyanescens</name>
    <dbReference type="NCBI Taxonomy" id="93625"/>
    <lineage>
        <taxon>Eukaryota</taxon>
        <taxon>Fungi</taxon>
        <taxon>Dikarya</taxon>
        <taxon>Basidiomycota</taxon>
        <taxon>Agaricomycotina</taxon>
        <taxon>Agaricomycetes</taxon>
        <taxon>Agaricomycetidae</taxon>
        <taxon>Agaricales</taxon>
        <taxon>Agaricineae</taxon>
        <taxon>Strophariaceae</taxon>
        <taxon>Psilocybe</taxon>
    </lineage>
</organism>
<gene>
    <name evidence="2" type="ORF">CVT25_010555</name>
</gene>
<accession>A0A409WJI6</accession>
<keyword evidence="1" id="KW-0732">Signal</keyword>
<name>A0A409WJI6_PSICY</name>
<evidence type="ECO:0000256" key="1">
    <source>
        <dbReference type="SAM" id="SignalP"/>
    </source>
</evidence>
<proteinExistence type="predicted"/>
<sequence>MRSFPIIFTIFAHATGMGVSALWLRDAPTVLTAERIFHTVIKESPFIVERTSTVTWTLAPSTAAATATATSSS</sequence>
<evidence type="ECO:0000313" key="3">
    <source>
        <dbReference type="Proteomes" id="UP000283269"/>
    </source>
</evidence>
<evidence type="ECO:0008006" key="4">
    <source>
        <dbReference type="Google" id="ProtNLM"/>
    </source>
</evidence>
<dbReference type="OrthoDB" id="3025387at2759"/>
<feature type="chain" id="PRO_5019487487" description="Secreted protein" evidence="1">
    <location>
        <begin position="22"/>
        <end position="73"/>
    </location>
</feature>
<keyword evidence="3" id="KW-1185">Reference proteome</keyword>
<comment type="caution">
    <text evidence="2">The sequence shown here is derived from an EMBL/GenBank/DDBJ whole genome shotgun (WGS) entry which is preliminary data.</text>
</comment>
<dbReference type="EMBL" id="NHYD01003410">
    <property type="protein sequence ID" value="PPQ78667.1"/>
    <property type="molecule type" value="Genomic_DNA"/>
</dbReference>
<feature type="signal peptide" evidence="1">
    <location>
        <begin position="1"/>
        <end position="21"/>
    </location>
</feature>